<dbReference type="OMA" id="ATFYFDD"/>
<dbReference type="GeneID" id="27904103"/>
<dbReference type="InterPro" id="IPR011008">
    <property type="entry name" value="Dimeric_a/b-barrel"/>
</dbReference>
<accession>M3BRD6</accession>
<dbReference type="STRING" id="692275.M3BRD6"/>
<keyword evidence="2" id="KW-1185">Reference proteome</keyword>
<sequence>MPTTEIFQCQLKAGSNIGDAQNEAAKVVKAIGDKLKVTPGVQQIQFGMQIEKPDFFQLFVTWDNITAHQTFMKTEEYQPFLAHVLSVVSGPAGMLHVDFEPSDTFTKATASAPVTEVATFYFDPSSTATTPEANVLKFRDIVNAAGKEIDGFWGAAAGVSHESDVKSLSTEGVSGTAVVLVLGWESVEKHMAFRETSIFKDNVHLFADGVKELEVHHVPFLEFVQ</sequence>
<dbReference type="eggNOG" id="ENOG502SUTN">
    <property type="taxonomic scope" value="Eukaryota"/>
</dbReference>
<gene>
    <name evidence="1" type="ORF">SEPMUDRAFT_151663</name>
</gene>
<dbReference type="Gene3D" id="3.30.70.100">
    <property type="match status" value="2"/>
</dbReference>
<organism evidence="1 2">
    <name type="scientific">Sphaerulina musiva (strain SO2202)</name>
    <name type="common">Poplar stem canker fungus</name>
    <name type="synonym">Septoria musiva</name>
    <dbReference type="NCBI Taxonomy" id="692275"/>
    <lineage>
        <taxon>Eukaryota</taxon>
        <taxon>Fungi</taxon>
        <taxon>Dikarya</taxon>
        <taxon>Ascomycota</taxon>
        <taxon>Pezizomycotina</taxon>
        <taxon>Dothideomycetes</taxon>
        <taxon>Dothideomycetidae</taxon>
        <taxon>Mycosphaerellales</taxon>
        <taxon>Mycosphaerellaceae</taxon>
        <taxon>Sphaerulina</taxon>
    </lineage>
</organism>
<dbReference type="AlphaFoldDB" id="M3BRD6"/>
<dbReference type="SUPFAM" id="SSF54909">
    <property type="entry name" value="Dimeric alpha+beta barrel"/>
    <property type="match status" value="1"/>
</dbReference>
<dbReference type="Proteomes" id="UP000016931">
    <property type="component" value="Unassembled WGS sequence"/>
</dbReference>
<name>M3BRD6_SPHMS</name>
<evidence type="ECO:0000313" key="1">
    <source>
        <dbReference type="EMBL" id="EMF08683.1"/>
    </source>
</evidence>
<dbReference type="EMBL" id="KB456270">
    <property type="protein sequence ID" value="EMF08683.1"/>
    <property type="molecule type" value="Genomic_DNA"/>
</dbReference>
<reference evidence="1 2" key="1">
    <citation type="journal article" date="2012" name="PLoS Pathog.">
        <title>Diverse lifestyles and strategies of plant pathogenesis encoded in the genomes of eighteen Dothideomycetes fungi.</title>
        <authorList>
            <person name="Ohm R.A."/>
            <person name="Feau N."/>
            <person name="Henrissat B."/>
            <person name="Schoch C.L."/>
            <person name="Horwitz B.A."/>
            <person name="Barry K.W."/>
            <person name="Condon B.J."/>
            <person name="Copeland A.C."/>
            <person name="Dhillon B."/>
            <person name="Glaser F."/>
            <person name="Hesse C.N."/>
            <person name="Kosti I."/>
            <person name="LaButti K."/>
            <person name="Lindquist E.A."/>
            <person name="Lucas S."/>
            <person name="Salamov A.A."/>
            <person name="Bradshaw R.E."/>
            <person name="Ciuffetti L."/>
            <person name="Hamelin R.C."/>
            <person name="Kema G.H.J."/>
            <person name="Lawrence C."/>
            <person name="Scott J.A."/>
            <person name="Spatafora J.W."/>
            <person name="Turgeon B.G."/>
            <person name="de Wit P.J.G.M."/>
            <person name="Zhong S."/>
            <person name="Goodwin S.B."/>
            <person name="Grigoriev I.V."/>
        </authorList>
    </citation>
    <scope>NUCLEOTIDE SEQUENCE [LARGE SCALE GENOMIC DNA]</scope>
    <source>
        <strain evidence="1 2">SO2202</strain>
    </source>
</reference>
<evidence type="ECO:0000313" key="2">
    <source>
        <dbReference type="Proteomes" id="UP000016931"/>
    </source>
</evidence>
<dbReference type="HOGENOM" id="CLU_081631_2_2_1"/>
<dbReference type="OrthoDB" id="3830579at2759"/>
<proteinExistence type="predicted"/>
<protein>
    <recommendedName>
        <fullName evidence="3">ABM domain-containing protein</fullName>
    </recommendedName>
</protein>
<evidence type="ECO:0008006" key="3">
    <source>
        <dbReference type="Google" id="ProtNLM"/>
    </source>
</evidence>
<dbReference type="RefSeq" id="XP_016756804.1">
    <property type="nucleotide sequence ID" value="XM_016906966.1"/>
</dbReference>